<proteinExistence type="inferred from homology"/>
<keyword evidence="5 8" id="KW-0472">Membrane</keyword>
<dbReference type="NCBIfam" id="TIGR01145">
    <property type="entry name" value="ATP_synt_delta"/>
    <property type="match status" value="1"/>
</dbReference>
<comment type="function">
    <text evidence="8">F(1)F(0) ATP synthase produces ATP from ADP in the presence of a proton or sodium gradient. F-type ATPases consist of two structural domains, F(1) containing the extramembraneous catalytic core and F(0) containing the membrane proton channel, linked together by a central stalk and a peripheral stalk. During catalysis, ATP synthesis in the catalytic domain of F(1) is coupled via a rotary mechanism of the central stalk subunits to proton translocation.</text>
</comment>
<organism evidence="10 11">
    <name type="scientific">Caulobacter flavus</name>
    <dbReference type="NCBI Taxonomy" id="1679497"/>
    <lineage>
        <taxon>Bacteria</taxon>
        <taxon>Pseudomonadati</taxon>
        <taxon>Pseudomonadota</taxon>
        <taxon>Alphaproteobacteria</taxon>
        <taxon>Caulobacterales</taxon>
        <taxon>Caulobacteraceae</taxon>
        <taxon>Caulobacter</taxon>
    </lineage>
</organism>
<evidence type="ECO:0000256" key="8">
    <source>
        <dbReference type="HAMAP-Rule" id="MF_01416"/>
    </source>
</evidence>
<gene>
    <name evidence="8" type="primary">atpH</name>
    <name evidence="9" type="ORF">C1707_03860</name>
    <name evidence="10" type="ORF">CFHF_09575</name>
</gene>
<dbReference type="KEGG" id="cfh:C1707_03860"/>
<dbReference type="Pfam" id="PF00213">
    <property type="entry name" value="OSCP"/>
    <property type="match status" value="1"/>
</dbReference>
<evidence type="ECO:0000256" key="4">
    <source>
        <dbReference type="ARBA" id="ARBA00023065"/>
    </source>
</evidence>
<evidence type="ECO:0000256" key="2">
    <source>
        <dbReference type="ARBA" id="ARBA00022448"/>
    </source>
</evidence>
<dbReference type="AlphaFoldDB" id="A0A2N5CV51"/>
<comment type="function">
    <text evidence="8">This protein is part of the stalk that links CF(0) to CF(1). It either transmits conformational changes from CF(0) to CF(1) or is implicated in proton conduction.</text>
</comment>
<dbReference type="OrthoDB" id="9796185at2"/>
<dbReference type="SUPFAM" id="SSF47928">
    <property type="entry name" value="N-terminal domain of the delta subunit of the F1F0-ATP synthase"/>
    <property type="match status" value="1"/>
</dbReference>
<keyword evidence="3 8" id="KW-0375">Hydrogen ion transport</keyword>
<evidence type="ECO:0000313" key="12">
    <source>
        <dbReference type="Proteomes" id="UP000281192"/>
    </source>
</evidence>
<name>A0A2N5CV51_9CAUL</name>
<dbReference type="EMBL" id="PJRQ01000017">
    <property type="protein sequence ID" value="PLR17681.1"/>
    <property type="molecule type" value="Genomic_DNA"/>
</dbReference>
<evidence type="ECO:0000313" key="10">
    <source>
        <dbReference type="EMBL" id="PLR17681.1"/>
    </source>
</evidence>
<accession>A0A2N5CV51</accession>
<dbReference type="InterPro" id="IPR000711">
    <property type="entry name" value="ATPase_OSCP/dsu"/>
</dbReference>
<dbReference type="GO" id="GO:0046933">
    <property type="term" value="F:proton-transporting ATP synthase activity, rotational mechanism"/>
    <property type="evidence" value="ECO:0007669"/>
    <property type="project" value="UniProtKB-UniRule"/>
</dbReference>
<evidence type="ECO:0000256" key="6">
    <source>
        <dbReference type="ARBA" id="ARBA00023196"/>
    </source>
</evidence>
<sequence>MAEETKATDAGQRYAQSLFELTIEGGNLAKVESDLKALKGLIADSADLRRLIESPAFSAEDKAKGLTAVAVKAGFDILTAKFLGLIASNGRAIELVGAINAFVALSATHRGVVAAEVTSAAPLTAAQLKAVTTAVSSALGQTPEISTRVDPSILGGVKVRVGSRLFDASVRSKLDSLKFALKRA</sequence>
<dbReference type="PRINTS" id="PR00125">
    <property type="entry name" value="ATPASEDELTA"/>
</dbReference>
<dbReference type="NCBIfam" id="NF004406">
    <property type="entry name" value="PRK05758.3-2"/>
    <property type="match status" value="1"/>
</dbReference>
<dbReference type="PANTHER" id="PTHR11910">
    <property type="entry name" value="ATP SYNTHASE DELTA CHAIN"/>
    <property type="match status" value="1"/>
</dbReference>
<dbReference type="Proteomes" id="UP000281192">
    <property type="component" value="Chromosome"/>
</dbReference>
<evidence type="ECO:0000313" key="9">
    <source>
        <dbReference type="EMBL" id="AYV45449.1"/>
    </source>
</evidence>
<dbReference type="EMBL" id="CP026100">
    <property type="protein sequence ID" value="AYV45449.1"/>
    <property type="molecule type" value="Genomic_DNA"/>
</dbReference>
<comment type="similarity">
    <text evidence="8">Belongs to the ATPase delta chain family.</text>
</comment>
<dbReference type="InterPro" id="IPR026015">
    <property type="entry name" value="ATP_synth_OSCP/delta_N_sf"/>
</dbReference>
<keyword evidence="7 8" id="KW-0066">ATP synthesis</keyword>
<dbReference type="GO" id="GO:0045259">
    <property type="term" value="C:proton-transporting ATP synthase complex"/>
    <property type="evidence" value="ECO:0007669"/>
    <property type="project" value="UniProtKB-KW"/>
</dbReference>
<comment type="subcellular location">
    <subcellularLocation>
        <location evidence="8">Cell membrane</location>
        <topology evidence="8">Peripheral membrane protein</topology>
    </subcellularLocation>
    <subcellularLocation>
        <location evidence="1">Membrane</location>
    </subcellularLocation>
</comment>
<reference evidence="10 11" key="1">
    <citation type="submission" date="2017-12" db="EMBL/GenBank/DDBJ databases">
        <title>The genome sequence of Caulobacter flavus CGMCC1 15093.</title>
        <authorList>
            <person name="Gao J."/>
            <person name="Mao X."/>
            <person name="Sun J."/>
        </authorList>
    </citation>
    <scope>NUCLEOTIDE SEQUENCE [LARGE SCALE GENOMIC DNA]</scope>
    <source>
        <strain evidence="10 11">CGMCC1 15093</strain>
    </source>
</reference>
<dbReference type="HAMAP" id="MF_01416">
    <property type="entry name" value="ATP_synth_delta_bact"/>
    <property type="match status" value="1"/>
</dbReference>
<dbReference type="Proteomes" id="UP000234483">
    <property type="component" value="Unassembled WGS sequence"/>
</dbReference>
<dbReference type="Gene3D" id="1.10.520.20">
    <property type="entry name" value="N-terminal domain of the delta subunit of the F1F0-ATP synthase"/>
    <property type="match status" value="1"/>
</dbReference>
<keyword evidence="12" id="KW-1185">Reference proteome</keyword>
<reference evidence="9 12" key="2">
    <citation type="submission" date="2018-01" db="EMBL/GenBank/DDBJ databases">
        <title>Complete genome sequence of Caulobacter flavus RHGG3.</title>
        <authorList>
            <person name="Yang E."/>
        </authorList>
    </citation>
    <scope>NUCLEOTIDE SEQUENCE [LARGE SCALE GENOMIC DNA]</scope>
    <source>
        <strain evidence="9 12">RHGG3</strain>
    </source>
</reference>
<dbReference type="RefSeq" id="WP_101712791.1">
    <property type="nucleotide sequence ID" value="NZ_CP026100.1"/>
</dbReference>
<evidence type="ECO:0000256" key="3">
    <source>
        <dbReference type="ARBA" id="ARBA00022781"/>
    </source>
</evidence>
<evidence type="ECO:0000256" key="7">
    <source>
        <dbReference type="ARBA" id="ARBA00023310"/>
    </source>
</evidence>
<evidence type="ECO:0000313" key="11">
    <source>
        <dbReference type="Proteomes" id="UP000234483"/>
    </source>
</evidence>
<evidence type="ECO:0000256" key="5">
    <source>
        <dbReference type="ARBA" id="ARBA00023136"/>
    </source>
</evidence>
<keyword evidence="2 8" id="KW-0813">Transport</keyword>
<keyword evidence="6 8" id="KW-0139">CF(1)</keyword>
<dbReference type="GO" id="GO:0005886">
    <property type="term" value="C:plasma membrane"/>
    <property type="evidence" value="ECO:0007669"/>
    <property type="project" value="UniProtKB-SubCell"/>
</dbReference>
<evidence type="ECO:0000256" key="1">
    <source>
        <dbReference type="ARBA" id="ARBA00004370"/>
    </source>
</evidence>
<protein>
    <recommendedName>
        <fullName evidence="8">ATP synthase subunit delta</fullName>
    </recommendedName>
    <alternativeName>
        <fullName evidence="8">ATP synthase F(1) sector subunit delta</fullName>
    </alternativeName>
    <alternativeName>
        <fullName evidence="8">F-type ATPase subunit delta</fullName>
        <shortName evidence="8">F-ATPase subunit delta</shortName>
    </alternativeName>
</protein>
<keyword evidence="4 8" id="KW-0406">Ion transport</keyword>
<keyword evidence="8" id="KW-1003">Cell membrane</keyword>